<dbReference type="SUPFAM" id="SSF50891">
    <property type="entry name" value="Cyclophilin-like"/>
    <property type="match status" value="1"/>
</dbReference>
<gene>
    <name evidence="6" type="ORF">PL11_002830</name>
</gene>
<dbReference type="Pfam" id="PF02682">
    <property type="entry name" value="CT_C_D"/>
    <property type="match status" value="1"/>
</dbReference>
<dbReference type="InterPro" id="IPR029000">
    <property type="entry name" value="Cyclophilin-like_dom_sf"/>
</dbReference>
<keyword evidence="4" id="KW-1133">Transmembrane helix</keyword>
<evidence type="ECO:0000256" key="2">
    <source>
        <dbReference type="ARBA" id="ARBA00022801"/>
    </source>
</evidence>
<evidence type="ECO:0000313" key="6">
    <source>
        <dbReference type="EMBL" id="AQW20925.1"/>
    </source>
</evidence>
<feature type="transmembrane region" description="Helical" evidence="4">
    <location>
        <begin position="128"/>
        <end position="145"/>
    </location>
</feature>
<evidence type="ECO:0000313" key="7">
    <source>
        <dbReference type="Proteomes" id="UP000030361"/>
    </source>
</evidence>
<keyword evidence="4" id="KW-0472">Membrane</keyword>
<evidence type="ECO:0000256" key="1">
    <source>
        <dbReference type="ARBA" id="ARBA00022741"/>
    </source>
</evidence>
<dbReference type="Proteomes" id="UP000030361">
    <property type="component" value="Chromosome"/>
</dbReference>
<evidence type="ECO:0000256" key="3">
    <source>
        <dbReference type="ARBA" id="ARBA00022840"/>
    </source>
</evidence>
<dbReference type="KEGG" id="lcu:PL11_002830"/>
<dbReference type="OrthoDB" id="9778567at2"/>
<organism evidence="6 7">
    <name type="scientific">Lentilactobacillus curieae</name>
    <dbReference type="NCBI Taxonomy" id="1138822"/>
    <lineage>
        <taxon>Bacteria</taxon>
        <taxon>Bacillati</taxon>
        <taxon>Bacillota</taxon>
        <taxon>Bacilli</taxon>
        <taxon>Lactobacillales</taxon>
        <taxon>Lactobacillaceae</taxon>
        <taxon>Lentilactobacillus</taxon>
    </lineage>
</organism>
<dbReference type="EMBL" id="CP018906">
    <property type="protein sequence ID" value="AQW20925.1"/>
    <property type="molecule type" value="Genomic_DNA"/>
</dbReference>
<sequence>MKNYNIIPVGDQSISIEFANQIDPTINKTLQIIAKSIVSSNTDGITSVVPAYHTLLVSFDALLTTRESLIEKIQKLIKNLPDASSVKTKTWIIPVCYDSEFAPDLTDVATFGGLTPEQVIKMHTSKKYLIYFLGFLPGFAYMASVDKKIAMPRLSKPRLKIAAGSVGIAGSQTGFYPVDSPGGWRLIGKTPINLYDSTHPEPFYQAGDFIQFKSVSKPEFLDIQQKDRAGEFKPKVVTTNG</sequence>
<dbReference type="eggNOG" id="COG2049">
    <property type="taxonomic scope" value="Bacteria"/>
</dbReference>
<dbReference type="GO" id="GO:0005524">
    <property type="term" value="F:ATP binding"/>
    <property type="evidence" value="ECO:0007669"/>
    <property type="project" value="UniProtKB-KW"/>
</dbReference>
<dbReference type="InterPro" id="IPR010016">
    <property type="entry name" value="PxpB"/>
</dbReference>
<proteinExistence type="predicted"/>
<evidence type="ECO:0000256" key="4">
    <source>
        <dbReference type="SAM" id="Phobius"/>
    </source>
</evidence>
<dbReference type="NCBIfam" id="TIGR00370">
    <property type="entry name" value="5-oxoprolinase subunit PxpB"/>
    <property type="match status" value="1"/>
</dbReference>
<dbReference type="Gene3D" id="2.40.100.10">
    <property type="entry name" value="Cyclophilin-like"/>
    <property type="match status" value="1"/>
</dbReference>
<evidence type="ECO:0000259" key="5">
    <source>
        <dbReference type="SMART" id="SM00796"/>
    </source>
</evidence>
<keyword evidence="2 6" id="KW-0378">Hydrolase</keyword>
<accession>A0A1S6QH42</accession>
<dbReference type="InterPro" id="IPR003833">
    <property type="entry name" value="CT_C_D"/>
</dbReference>
<keyword evidence="1" id="KW-0547">Nucleotide-binding</keyword>
<dbReference type="Gene3D" id="3.30.1360.40">
    <property type="match status" value="1"/>
</dbReference>
<keyword evidence="3" id="KW-0067">ATP-binding</keyword>
<protein>
    <submittedName>
        <fullName evidence="6">Allophanate hydrolase</fullName>
    </submittedName>
</protein>
<dbReference type="PANTHER" id="PTHR34698:SF2">
    <property type="entry name" value="5-OXOPROLINASE SUBUNIT B"/>
    <property type="match status" value="1"/>
</dbReference>
<dbReference type="SUPFAM" id="SSF160467">
    <property type="entry name" value="PH0987 N-terminal domain-like"/>
    <property type="match status" value="1"/>
</dbReference>
<keyword evidence="7" id="KW-1185">Reference proteome</keyword>
<dbReference type="AlphaFoldDB" id="A0A1S6QH42"/>
<dbReference type="RefSeq" id="WP_035166228.1">
    <property type="nucleotide sequence ID" value="NZ_CP018906.1"/>
</dbReference>
<dbReference type="GO" id="GO:0016787">
    <property type="term" value="F:hydrolase activity"/>
    <property type="evidence" value="ECO:0007669"/>
    <property type="project" value="UniProtKB-KW"/>
</dbReference>
<reference evidence="6 7" key="1">
    <citation type="journal article" date="2015" name="Genome Announc.">
        <title>Genome Sequence of Lactobacillus curieae CCTCC M 2011381T, a Novel Producer of Gamma-aminobutyric Acid.</title>
        <authorList>
            <person name="Wang Y."/>
            <person name="Wang Y."/>
            <person name="Lang C."/>
            <person name="Wei D."/>
            <person name="Xu P."/>
            <person name="Xie J."/>
        </authorList>
    </citation>
    <scope>NUCLEOTIDE SEQUENCE [LARGE SCALE GENOMIC DNA]</scope>
    <source>
        <strain evidence="6 7">CCTCC M 2011381</strain>
    </source>
</reference>
<keyword evidence="4" id="KW-0812">Transmembrane</keyword>
<dbReference type="SMART" id="SM00796">
    <property type="entry name" value="AHS1"/>
    <property type="match status" value="1"/>
</dbReference>
<name>A0A1S6QH42_9LACO</name>
<feature type="domain" description="Carboxyltransferase" evidence="5">
    <location>
        <begin position="4"/>
        <end position="205"/>
    </location>
</feature>
<dbReference type="PANTHER" id="PTHR34698">
    <property type="entry name" value="5-OXOPROLINASE SUBUNIT B"/>
    <property type="match status" value="1"/>
</dbReference>